<organism evidence="2 3">
    <name type="scientific">Pseudoroseicyclus aestuarii</name>
    <dbReference type="NCBI Taxonomy" id="1795041"/>
    <lineage>
        <taxon>Bacteria</taxon>
        <taxon>Pseudomonadati</taxon>
        <taxon>Pseudomonadota</taxon>
        <taxon>Alphaproteobacteria</taxon>
        <taxon>Rhodobacterales</taxon>
        <taxon>Paracoccaceae</taxon>
        <taxon>Pseudoroseicyclus</taxon>
    </lineage>
</organism>
<dbReference type="AlphaFoldDB" id="A0A318SU78"/>
<keyword evidence="3" id="KW-1185">Reference proteome</keyword>
<proteinExistence type="predicted"/>
<feature type="compositionally biased region" description="Basic and acidic residues" evidence="1">
    <location>
        <begin position="33"/>
        <end position="55"/>
    </location>
</feature>
<dbReference type="RefSeq" id="WP_181418596.1">
    <property type="nucleotide sequence ID" value="NZ_QJTE01000002.1"/>
</dbReference>
<gene>
    <name evidence="2" type="ORF">DFP88_102719</name>
</gene>
<sequence length="55" mass="6017">MDYSKSGGTKGPKGQPRHKEHNAPGGDKNPFGKRNDAKADLVRKLKEAAQKREEG</sequence>
<accession>A0A318SU78</accession>
<dbReference type="EMBL" id="QJTE01000002">
    <property type="protein sequence ID" value="PYE84915.1"/>
    <property type="molecule type" value="Genomic_DNA"/>
</dbReference>
<reference evidence="2 3" key="1">
    <citation type="submission" date="2018-06" db="EMBL/GenBank/DDBJ databases">
        <title>Genomic Encyclopedia of Type Strains, Phase III (KMG-III): the genomes of soil and plant-associated and newly described type strains.</title>
        <authorList>
            <person name="Whitman W."/>
        </authorList>
    </citation>
    <scope>NUCLEOTIDE SEQUENCE [LARGE SCALE GENOMIC DNA]</scope>
    <source>
        <strain evidence="2 3">CECT 9025</strain>
    </source>
</reference>
<protein>
    <submittedName>
        <fullName evidence="2">Uncharacterized protein</fullName>
    </submittedName>
</protein>
<feature type="region of interest" description="Disordered" evidence="1">
    <location>
        <begin position="1"/>
        <end position="55"/>
    </location>
</feature>
<dbReference type="Proteomes" id="UP000248311">
    <property type="component" value="Unassembled WGS sequence"/>
</dbReference>
<evidence type="ECO:0000256" key="1">
    <source>
        <dbReference type="SAM" id="MobiDB-lite"/>
    </source>
</evidence>
<evidence type="ECO:0000313" key="3">
    <source>
        <dbReference type="Proteomes" id="UP000248311"/>
    </source>
</evidence>
<name>A0A318SU78_9RHOB</name>
<evidence type="ECO:0000313" key="2">
    <source>
        <dbReference type="EMBL" id="PYE84915.1"/>
    </source>
</evidence>
<comment type="caution">
    <text evidence="2">The sequence shown here is derived from an EMBL/GenBank/DDBJ whole genome shotgun (WGS) entry which is preliminary data.</text>
</comment>